<comment type="caution">
    <text evidence="2">The sequence shown here is derived from an EMBL/GenBank/DDBJ whole genome shotgun (WGS) entry which is preliminary data.</text>
</comment>
<sequence length="468" mass="51503">MTGVTPRPRDFRPGVGWETERARQEKNDDSRREVRREGEEGGKEKGRHRGGRGEEEADKHGQPPRDILLIGGMKPRPQGTKRPRPRRKNKQREGKAGKGRKGKQAVSSSTEHNPSPKRCRDETEKGVLIFGEHRSVLGVRGRQGTGEQGSRQGDKLGKLEGEEPIEPQKTEEKRGGNGTVEDATAGAAEPTETDERSLVYLGEDPGGRTERIVWETVGGSGGKPGQDRTAESKKWGRGREEMRGAGRAAGAEGEGERDRSVGPHNGTSVGAMDQEMQGVGRAVGEEGDGERDRSAGPHKGIPVILVTTQEADEGEVRFAMARFEDHSSQQWAVTVGKSWVGKNYEVGPVERVLTIHLVEKVDDGKLMGLYVFLLRTELRLDDAVVSSLNPQFVWQDFGQLLGPVMAATSSYATQETMGTHVLRGVNKHLPEDKKFTGHGFWVEGYEWPFARSGTRRIGPREDPKFRSA</sequence>
<evidence type="ECO:0000313" key="3">
    <source>
        <dbReference type="Proteomes" id="UP000265515"/>
    </source>
</evidence>
<feature type="compositionally biased region" description="Basic and acidic residues" evidence="1">
    <location>
        <begin position="152"/>
        <end position="175"/>
    </location>
</feature>
<feature type="compositionally biased region" description="Basic residues" evidence="1">
    <location>
        <begin position="79"/>
        <end position="90"/>
    </location>
</feature>
<dbReference type="EMBL" id="BFEA01000271">
    <property type="protein sequence ID" value="GBG77567.1"/>
    <property type="molecule type" value="Genomic_DNA"/>
</dbReference>
<feature type="compositionally biased region" description="Basic and acidic residues" evidence="1">
    <location>
        <begin position="51"/>
        <end position="63"/>
    </location>
</feature>
<accession>A0A388L5J2</accession>
<keyword evidence="3" id="KW-1185">Reference proteome</keyword>
<gene>
    <name evidence="2" type="ORF">CBR_g24014</name>
</gene>
<dbReference type="Proteomes" id="UP000265515">
    <property type="component" value="Unassembled WGS sequence"/>
</dbReference>
<reference evidence="2 3" key="1">
    <citation type="journal article" date="2018" name="Cell">
        <title>The Chara Genome: Secondary Complexity and Implications for Plant Terrestrialization.</title>
        <authorList>
            <person name="Nishiyama T."/>
            <person name="Sakayama H."/>
            <person name="Vries J.D."/>
            <person name="Buschmann H."/>
            <person name="Saint-Marcoux D."/>
            <person name="Ullrich K.K."/>
            <person name="Haas F.B."/>
            <person name="Vanderstraeten L."/>
            <person name="Becker D."/>
            <person name="Lang D."/>
            <person name="Vosolsobe S."/>
            <person name="Rombauts S."/>
            <person name="Wilhelmsson P.K.I."/>
            <person name="Janitza P."/>
            <person name="Kern R."/>
            <person name="Heyl A."/>
            <person name="Rumpler F."/>
            <person name="Villalobos L.I.A.C."/>
            <person name="Clay J.M."/>
            <person name="Skokan R."/>
            <person name="Toyoda A."/>
            <person name="Suzuki Y."/>
            <person name="Kagoshima H."/>
            <person name="Schijlen E."/>
            <person name="Tajeshwar N."/>
            <person name="Catarino B."/>
            <person name="Hetherington A.J."/>
            <person name="Saltykova A."/>
            <person name="Bonnot C."/>
            <person name="Breuninger H."/>
            <person name="Symeonidi A."/>
            <person name="Radhakrishnan G.V."/>
            <person name="Van Nieuwerburgh F."/>
            <person name="Deforce D."/>
            <person name="Chang C."/>
            <person name="Karol K.G."/>
            <person name="Hedrich R."/>
            <person name="Ulvskov P."/>
            <person name="Glockner G."/>
            <person name="Delwiche C.F."/>
            <person name="Petrasek J."/>
            <person name="Van de Peer Y."/>
            <person name="Friml J."/>
            <person name="Beilby M."/>
            <person name="Dolan L."/>
            <person name="Kohara Y."/>
            <person name="Sugano S."/>
            <person name="Fujiyama A."/>
            <person name="Delaux P.-M."/>
            <person name="Quint M."/>
            <person name="TheiBen G."/>
            <person name="Hagemann M."/>
            <person name="Harholt J."/>
            <person name="Dunand C."/>
            <person name="Zachgo S."/>
            <person name="Langdale J."/>
            <person name="Maumus F."/>
            <person name="Straeten D.V.D."/>
            <person name="Gould S.B."/>
            <person name="Rensing S.A."/>
        </authorList>
    </citation>
    <scope>NUCLEOTIDE SEQUENCE [LARGE SCALE GENOMIC DNA]</scope>
    <source>
        <strain evidence="2 3">S276</strain>
    </source>
</reference>
<name>A0A388L5J2_CHABU</name>
<evidence type="ECO:0000256" key="1">
    <source>
        <dbReference type="SAM" id="MobiDB-lite"/>
    </source>
</evidence>
<dbReference type="Gramene" id="GBG77567">
    <property type="protein sequence ID" value="GBG77567"/>
    <property type="gene ID" value="CBR_g24014"/>
</dbReference>
<feature type="compositionally biased region" description="Basic and acidic residues" evidence="1">
    <location>
        <begin position="225"/>
        <end position="244"/>
    </location>
</feature>
<feature type="region of interest" description="Disordered" evidence="1">
    <location>
        <begin position="1"/>
        <end position="275"/>
    </location>
</feature>
<proteinExistence type="predicted"/>
<feature type="compositionally biased region" description="Basic and acidic residues" evidence="1">
    <location>
        <begin position="118"/>
        <end position="135"/>
    </location>
</feature>
<dbReference type="AlphaFoldDB" id="A0A388L5J2"/>
<organism evidence="2 3">
    <name type="scientific">Chara braunii</name>
    <name type="common">Braun's stonewort</name>
    <dbReference type="NCBI Taxonomy" id="69332"/>
    <lineage>
        <taxon>Eukaryota</taxon>
        <taxon>Viridiplantae</taxon>
        <taxon>Streptophyta</taxon>
        <taxon>Charophyceae</taxon>
        <taxon>Charales</taxon>
        <taxon>Characeae</taxon>
        <taxon>Chara</taxon>
    </lineage>
</organism>
<feature type="compositionally biased region" description="Basic and acidic residues" evidence="1">
    <location>
        <begin position="7"/>
        <end position="44"/>
    </location>
</feature>
<evidence type="ECO:0000313" key="2">
    <source>
        <dbReference type="EMBL" id="GBG77567.1"/>
    </source>
</evidence>
<protein>
    <submittedName>
        <fullName evidence="2">Uncharacterized protein</fullName>
    </submittedName>
</protein>